<dbReference type="Pfam" id="PF17917">
    <property type="entry name" value="RT_RNaseH"/>
    <property type="match status" value="1"/>
</dbReference>
<dbReference type="Pfam" id="PF08284">
    <property type="entry name" value="RVP_2"/>
    <property type="match status" value="2"/>
</dbReference>
<feature type="domain" description="Reverse transcriptase RNase H-like" evidence="12">
    <location>
        <begin position="937"/>
        <end position="1012"/>
    </location>
</feature>
<dbReference type="PANTHER" id="PTHR37984">
    <property type="entry name" value="PROTEIN CBG26694"/>
    <property type="match status" value="1"/>
</dbReference>
<evidence type="ECO:0000256" key="1">
    <source>
        <dbReference type="ARBA" id="ARBA00022679"/>
    </source>
</evidence>
<evidence type="ECO:0000256" key="10">
    <source>
        <dbReference type="ARBA" id="ARBA00023268"/>
    </source>
</evidence>
<dbReference type="GO" id="GO:0015074">
    <property type="term" value="P:DNA integration"/>
    <property type="evidence" value="ECO:0007669"/>
    <property type="project" value="UniProtKB-KW"/>
</dbReference>
<evidence type="ECO:0000256" key="9">
    <source>
        <dbReference type="ARBA" id="ARBA00022918"/>
    </source>
</evidence>
<organism evidence="14">
    <name type="scientific">Ananas comosus var. bracteatus</name>
    <name type="common">red pineapple</name>
    <dbReference type="NCBI Taxonomy" id="296719"/>
    <lineage>
        <taxon>Eukaryota</taxon>
        <taxon>Viridiplantae</taxon>
        <taxon>Streptophyta</taxon>
        <taxon>Embryophyta</taxon>
        <taxon>Tracheophyta</taxon>
        <taxon>Spermatophyta</taxon>
        <taxon>Magnoliopsida</taxon>
        <taxon>Liliopsida</taxon>
        <taxon>Poales</taxon>
        <taxon>Bromeliaceae</taxon>
        <taxon>Bromelioideae</taxon>
        <taxon>Ananas</taxon>
    </lineage>
</organism>
<evidence type="ECO:0000256" key="2">
    <source>
        <dbReference type="ARBA" id="ARBA00022695"/>
    </source>
</evidence>
<dbReference type="Pfam" id="PF17919">
    <property type="entry name" value="RT_RNaseH_2"/>
    <property type="match status" value="1"/>
</dbReference>
<keyword evidence="2" id="KW-0548">Nucleotidyltransferase</keyword>
<keyword evidence="3" id="KW-0540">Nuclease</keyword>
<accession>A0A6V7QHF8</accession>
<proteinExistence type="predicted"/>
<dbReference type="SUPFAM" id="SSF50630">
    <property type="entry name" value="Acid proteases"/>
    <property type="match status" value="1"/>
</dbReference>
<protein>
    <recommendedName>
        <fullName evidence="15">Reverse transcriptase RNase H-like domain-containing protein</fullName>
    </recommendedName>
</protein>
<evidence type="ECO:0000256" key="8">
    <source>
        <dbReference type="ARBA" id="ARBA00022908"/>
    </source>
</evidence>
<evidence type="ECO:0000256" key="6">
    <source>
        <dbReference type="ARBA" id="ARBA00022842"/>
    </source>
</evidence>
<keyword evidence="4" id="KW-0255">Endonuclease</keyword>
<keyword evidence="10" id="KW-0511">Multifunctional enzyme</keyword>
<evidence type="ECO:0000256" key="5">
    <source>
        <dbReference type="ARBA" id="ARBA00022801"/>
    </source>
</evidence>
<dbReference type="InterPro" id="IPR021109">
    <property type="entry name" value="Peptidase_aspartic_dom_sf"/>
</dbReference>
<dbReference type="InterPro" id="IPR005162">
    <property type="entry name" value="Retrotrans_gag_dom"/>
</dbReference>
<dbReference type="CDD" id="cd09274">
    <property type="entry name" value="RNase_HI_RT_Ty3"/>
    <property type="match status" value="1"/>
</dbReference>
<feature type="domain" description="Retrotransposon gag" evidence="11">
    <location>
        <begin position="6"/>
        <end position="74"/>
    </location>
</feature>
<dbReference type="GO" id="GO:0004190">
    <property type="term" value="F:aspartic-type endopeptidase activity"/>
    <property type="evidence" value="ECO:0007669"/>
    <property type="project" value="InterPro"/>
</dbReference>
<keyword evidence="6" id="KW-0460">Magnesium</keyword>
<keyword evidence="7" id="KW-0694">RNA-binding</keyword>
<evidence type="ECO:0000259" key="11">
    <source>
        <dbReference type="Pfam" id="PF03732"/>
    </source>
</evidence>
<sequence length="1030" mass="115281">MKSRLTRASPTWEEYVSALNTRFGTDLNDDPMAELKELKQTGSVMDYQDKFDALLNRVELAEEYVVSCFLSGLKDEIQIPVRMFQPRTLQNALSLAKLQELAVEGHNKSHKGGNKFVIGNSPILANPKPFSNPNTSQPPRIFKNPNQQGVLGAGPKYTPGHRCKKKQLYRIELVEEGNLEEASSSELTAAIDNAEYEVSDSAPQISLHALAGQAQLPDFKTMRLSVANGNKLKSSAVCKGFKWKMQGLEFEADLLLLPLKGCDIVLGIQWLIKLGPILWDFKQLRMEFYFGEQKVVLRGSQGASLKIIEGKELMKMVSAITSCSAVHLCSMHITNLEANQEEIVEAAGSNREGLGVLFEKKLQLLLEEYSDLFAEPQGLPPARAQDHRIPLKDGANPVNVRPYRCLGVGIGVVLLQKGRPIAFMSKSLSPRNKLLSAYEREMLAIVIAVQSGGHIWLEGILRSSASIGGIIWYQSSDPCGKRVIAGMETRAQEQKKMEEMLRQLIRDAVTRQEQSIQEIRDRQDKDMSEVRQMFIRLQASLSGGANHDPPLTSRPGGNNPIKSQFLSRFTKVEFPRFDGMNLKGWVYRCEQFFEIDGTEEGAKVKLATIHLEGKALQWHQDKFDALLNRVELAEEYVVSCFLSGLKDEIQIPKYTPGHRCKKKQLYRIELVEEGNLEEASSSELTAAIDNAEYEVSDSAPQISLHALAGQAQLPDFKTMRLSGTVKHKRVHILIDSGSTHNILDSTMASKLGYHIEAIPLIWVAVADGNRLTSSAACKGFKWKMQGLEFEADLLLLPLKGCEMVLGIQWLIKLGPILWDFKQLRMEFYFGEQKVVLRGSQGASLKIIEEKELMKMVSAITSCSAVHLCSMHITIREANQEEIVEAAGSDREGLGVLFEKKLQLLLEEYSDLFAEPQGLPPARAQDHRIPLKDGANPTDASGVGIGAVLLQKRRPIAFMSKSLSPRNRLLSAYEREMLAIVIAVQKWRPYLVGRHFMVRTDHQSLKFLMEQKISTPVSRNGYLNLWDMTTK</sequence>
<dbReference type="Gene3D" id="3.10.20.370">
    <property type="match status" value="1"/>
</dbReference>
<evidence type="ECO:0000256" key="4">
    <source>
        <dbReference type="ARBA" id="ARBA00022759"/>
    </source>
</evidence>
<dbReference type="Pfam" id="PF03732">
    <property type="entry name" value="Retrotrans_gag"/>
    <property type="match status" value="1"/>
</dbReference>
<dbReference type="InterPro" id="IPR043502">
    <property type="entry name" value="DNA/RNA_pol_sf"/>
</dbReference>
<evidence type="ECO:0000313" key="14">
    <source>
        <dbReference type="EMBL" id="CAD1842592.1"/>
    </source>
</evidence>
<reference evidence="14" key="1">
    <citation type="submission" date="2020-07" db="EMBL/GenBank/DDBJ databases">
        <authorList>
            <person name="Lin J."/>
        </authorList>
    </citation>
    <scope>NUCLEOTIDE SEQUENCE</scope>
</reference>
<dbReference type="PROSITE" id="PS00141">
    <property type="entry name" value="ASP_PROTEASE"/>
    <property type="match status" value="1"/>
</dbReference>
<keyword evidence="5" id="KW-0378">Hydrolase</keyword>
<dbReference type="GO" id="GO:0003964">
    <property type="term" value="F:RNA-directed DNA polymerase activity"/>
    <property type="evidence" value="ECO:0007669"/>
    <property type="project" value="UniProtKB-KW"/>
</dbReference>
<dbReference type="Gene3D" id="2.40.70.10">
    <property type="entry name" value="Acid Proteases"/>
    <property type="match status" value="1"/>
</dbReference>
<dbReference type="GO" id="GO:0003723">
    <property type="term" value="F:RNA binding"/>
    <property type="evidence" value="ECO:0007669"/>
    <property type="project" value="UniProtKB-KW"/>
</dbReference>
<feature type="domain" description="Reverse transcriptase/retrotransposon-derived protein RNase H-like" evidence="13">
    <location>
        <begin position="408"/>
        <end position="452"/>
    </location>
</feature>
<evidence type="ECO:0000256" key="7">
    <source>
        <dbReference type="ARBA" id="ARBA00022884"/>
    </source>
</evidence>
<evidence type="ECO:0000256" key="3">
    <source>
        <dbReference type="ARBA" id="ARBA00022722"/>
    </source>
</evidence>
<keyword evidence="9" id="KW-0695">RNA-directed DNA polymerase</keyword>
<keyword evidence="1" id="KW-0808">Transferase</keyword>
<evidence type="ECO:0008006" key="15">
    <source>
        <dbReference type="Google" id="ProtNLM"/>
    </source>
</evidence>
<name>A0A6V7QHF8_ANACO</name>
<dbReference type="SUPFAM" id="SSF56672">
    <property type="entry name" value="DNA/RNA polymerases"/>
    <property type="match status" value="2"/>
</dbReference>
<dbReference type="EMBL" id="LR862136">
    <property type="protein sequence ID" value="CAD1842592.1"/>
    <property type="molecule type" value="Genomic_DNA"/>
</dbReference>
<dbReference type="CDD" id="cd00303">
    <property type="entry name" value="retropepsin_like"/>
    <property type="match status" value="2"/>
</dbReference>
<dbReference type="GO" id="GO:0004519">
    <property type="term" value="F:endonuclease activity"/>
    <property type="evidence" value="ECO:0007669"/>
    <property type="project" value="UniProtKB-KW"/>
</dbReference>
<keyword evidence="8" id="KW-0229">DNA integration</keyword>
<dbReference type="GO" id="GO:0006508">
    <property type="term" value="P:proteolysis"/>
    <property type="evidence" value="ECO:0007669"/>
    <property type="project" value="InterPro"/>
</dbReference>
<dbReference type="InterPro" id="IPR050951">
    <property type="entry name" value="Retrovirus_Pol_polyprotein"/>
</dbReference>
<dbReference type="InterPro" id="IPR001969">
    <property type="entry name" value="Aspartic_peptidase_AS"/>
</dbReference>
<gene>
    <name evidence="14" type="ORF">CB5_LOCUS25803</name>
</gene>
<evidence type="ECO:0000259" key="12">
    <source>
        <dbReference type="Pfam" id="PF17917"/>
    </source>
</evidence>
<evidence type="ECO:0000259" key="13">
    <source>
        <dbReference type="Pfam" id="PF17919"/>
    </source>
</evidence>
<dbReference type="FunFam" id="3.10.20.370:FF:000001">
    <property type="entry name" value="Retrovirus-related Pol polyprotein from transposon 17.6-like protein"/>
    <property type="match status" value="1"/>
</dbReference>
<dbReference type="InterPro" id="IPR041577">
    <property type="entry name" value="RT_RNaseH_2"/>
</dbReference>
<dbReference type="AlphaFoldDB" id="A0A6V7QHF8"/>
<dbReference type="PANTHER" id="PTHR37984:SF5">
    <property type="entry name" value="PROTEIN NYNRIN-LIKE"/>
    <property type="match status" value="1"/>
</dbReference>
<dbReference type="InterPro" id="IPR041373">
    <property type="entry name" value="RT_RNaseH"/>
</dbReference>